<evidence type="ECO:0000313" key="1">
    <source>
        <dbReference type="EMBL" id="RGI71153.1"/>
    </source>
</evidence>
<accession>A0A374MJI5</accession>
<organism evidence="1 2">
    <name type="scientific">Anaerobutyricum hallii</name>
    <dbReference type="NCBI Taxonomy" id="39488"/>
    <lineage>
        <taxon>Bacteria</taxon>
        <taxon>Bacillati</taxon>
        <taxon>Bacillota</taxon>
        <taxon>Clostridia</taxon>
        <taxon>Lachnospirales</taxon>
        <taxon>Lachnospiraceae</taxon>
        <taxon>Anaerobutyricum</taxon>
    </lineage>
</organism>
<dbReference type="RefSeq" id="WP_117983939.1">
    <property type="nucleotide sequence ID" value="NZ_QSOE01000329.1"/>
</dbReference>
<evidence type="ECO:0000313" key="2">
    <source>
        <dbReference type="Proteomes" id="UP000262524"/>
    </source>
</evidence>
<comment type="caution">
    <text evidence="1">The sequence shown here is derived from an EMBL/GenBank/DDBJ whole genome shotgun (WGS) entry which is preliminary data.</text>
</comment>
<dbReference type="AlphaFoldDB" id="A0A374MJI5"/>
<gene>
    <name evidence="1" type="ORF">DXD91_17165</name>
</gene>
<name>A0A374MJI5_9FIRM</name>
<dbReference type="EMBL" id="QSOE01000329">
    <property type="protein sequence ID" value="RGI71153.1"/>
    <property type="molecule type" value="Genomic_DNA"/>
</dbReference>
<sequence length="69" mass="8441">MSDIPEDKAVRMGMQPIKAEDIKRIEVNDFQKSNFMNKILFNDNLREVYKKYFRDKMESYRLDNIVEQY</sequence>
<dbReference type="Proteomes" id="UP000262524">
    <property type="component" value="Unassembled WGS sequence"/>
</dbReference>
<reference evidence="1 2" key="1">
    <citation type="submission" date="2018-08" db="EMBL/GenBank/DDBJ databases">
        <title>A genome reference for cultivated species of the human gut microbiota.</title>
        <authorList>
            <person name="Zou Y."/>
            <person name="Xue W."/>
            <person name="Luo G."/>
        </authorList>
    </citation>
    <scope>NUCLEOTIDE SEQUENCE [LARGE SCALE GENOMIC DNA]</scope>
    <source>
        <strain evidence="1 2">TM10-1AC</strain>
    </source>
</reference>
<protein>
    <submittedName>
        <fullName evidence="1">Uncharacterized protein</fullName>
    </submittedName>
</protein>
<proteinExistence type="predicted"/>